<proteinExistence type="inferred from homology"/>
<dbReference type="Gene3D" id="3.40.50.80">
    <property type="entry name" value="Nucleotide-binding domain of ferredoxin-NADP reductase (FNR) module"/>
    <property type="match status" value="1"/>
</dbReference>
<dbReference type="SUPFAM" id="SSF63380">
    <property type="entry name" value="Riboflavin synthase domain-like"/>
    <property type="match status" value="1"/>
</dbReference>
<dbReference type="EMBL" id="CP043046">
    <property type="protein sequence ID" value="QEI05598.1"/>
    <property type="molecule type" value="Genomic_DNA"/>
</dbReference>
<evidence type="ECO:0000256" key="1">
    <source>
        <dbReference type="ARBA" id="ARBA00035644"/>
    </source>
</evidence>
<dbReference type="PROSITE" id="PS51384">
    <property type="entry name" value="FAD_FR"/>
    <property type="match status" value="1"/>
</dbReference>
<name>A0A5C0ATH8_9BURK</name>
<dbReference type="InterPro" id="IPR039261">
    <property type="entry name" value="FNR_nucleotide-bd"/>
</dbReference>
<dbReference type="OrthoDB" id="9814826at2"/>
<protein>
    <submittedName>
        <fullName evidence="3">Siderophore-interacting protein</fullName>
    </submittedName>
</protein>
<reference evidence="3 4" key="1">
    <citation type="submission" date="2019-08" db="EMBL/GenBank/DDBJ databases">
        <title>Amphibian skin-associated Pigmentiphaga: genome sequence and occurrence across geography and hosts.</title>
        <authorList>
            <person name="Bletz M.C."/>
            <person name="Bunk B."/>
            <person name="Sproeer C."/>
            <person name="Biwer P."/>
            <person name="Reiter S."/>
            <person name="Rabemananjara F.C.E."/>
            <person name="Schulz S."/>
            <person name="Overmann J."/>
            <person name="Vences M."/>
        </authorList>
    </citation>
    <scope>NUCLEOTIDE SEQUENCE [LARGE SCALE GENOMIC DNA]</scope>
    <source>
        <strain evidence="3 4">Mada1488</strain>
    </source>
</reference>
<dbReference type="Gene3D" id="2.40.30.10">
    <property type="entry name" value="Translation factors"/>
    <property type="match status" value="1"/>
</dbReference>
<dbReference type="InterPro" id="IPR039374">
    <property type="entry name" value="SIP_fam"/>
</dbReference>
<dbReference type="Pfam" id="PF08021">
    <property type="entry name" value="FAD_binding_9"/>
    <property type="match status" value="1"/>
</dbReference>
<evidence type="ECO:0000259" key="2">
    <source>
        <dbReference type="PROSITE" id="PS51384"/>
    </source>
</evidence>
<dbReference type="InterPro" id="IPR017927">
    <property type="entry name" value="FAD-bd_FR_type"/>
</dbReference>
<dbReference type="InterPro" id="IPR017938">
    <property type="entry name" value="Riboflavin_synthase-like_b-brl"/>
</dbReference>
<dbReference type="CDD" id="cd06193">
    <property type="entry name" value="siderophore_interacting"/>
    <property type="match status" value="1"/>
</dbReference>
<sequence length="273" mass="29562">MSNPVPDRNPRRVRHTLRFRNLEVAAVNRVTPHLVRVTLRGEDLAGFTSPGFDDHVKVFFPDPVTGVLNLPTVGPDGPVFAEGQARSAARDYTPRDYDPVAGTLTLDFAMHDAGPATTWAAQAAPGQRLGVGGPRGSFIIPTDFDAHLLIGDDTALPAIARRLAELPKHAHAVVLAEVDSAADQISFDSQAQVSVHWVHRLGAEPGSTTLLHDALPTLPLPRGDFHAWVACESATAKLLRNELLTRYGAHPTWTKAAGYWRRGSAATHDKHED</sequence>
<dbReference type="Pfam" id="PF04954">
    <property type="entry name" value="SIP"/>
    <property type="match status" value="1"/>
</dbReference>
<dbReference type="PANTHER" id="PTHR30157:SF0">
    <property type="entry name" value="NADPH-DEPENDENT FERRIC-CHELATE REDUCTASE"/>
    <property type="match status" value="1"/>
</dbReference>
<evidence type="ECO:0000313" key="4">
    <source>
        <dbReference type="Proteomes" id="UP000325161"/>
    </source>
</evidence>
<gene>
    <name evidence="3" type="ORF">FXN63_06905</name>
</gene>
<dbReference type="RefSeq" id="WP_148813963.1">
    <property type="nucleotide sequence ID" value="NZ_CP043046.1"/>
</dbReference>
<keyword evidence="4" id="KW-1185">Reference proteome</keyword>
<dbReference type="AlphaFoldDB" id="A0A5C0ATH8"/>
<dbReference type="InterPro" id="IPR007037">
    <property type="entry name" value="SIP_rossman_dom"/>
</dbReference>
<dbReference type="KEGG" id="pacr:FXN63_06905"/>
<comment type="similarity">
    <text evidence="1">Belongs to the SIP oxidoreductase family.</text>
</comment>
<organism evidence="3 4">
    <name type="scientific">Pigmentiphaga aceris</name>
    <dbReference type="NCBI Taxonomy" id="1940612"/>
    <lineage>
        <taxon>Bacteria</taxon>
        <taxon>Pseudomonadati</taxon>
        <taxon>Pseudomonadota</taxon>
        <taxon>Betaproteobacteria</taxon>
        <taxon>Burkholderiales</taxon>
        <taxon>Alcaligenaceae</taxon>
        <taxon>Pigmentiphaga</taxon>
    </lineage>
</organism>
<dbReference type="InterPro" id="IPR013113">
    <property type="entry name" value="SIP_FAD-bd"/>
</dbReference>
<feature type="domain" description="FAD-binding FR-type" evidence="2">
    <location>
        <begin position="17"/>
        <end position="141"/>
    </location>
</feature>
<accession>A0A5C0ATH8</accession>
<dbReference type="Proteomes" id="UP000325161">
    <property type="component" value="Chromosome"/>
</dbReference>
<dbReference type="FunFam" id="2.40.30.10:FF:000055">
    <property type="entry name" value="Siderophore-interacting family protein"/>
    <property type="match status" value="1"/>
</dbReference>
<dbReference type="PANTHER" id="PTHR30157">
    <property type="entry name" value="FERRIC REDUCTASE, NADPH-DEPENDENT"/>
    <property type="match status" value="1"/>
</dbReference>
<evidence type="ECO:0000313" key="3">
    <source>
        <dbReference type="EMBL" id="QEI05598.1"/>
    </source>
</evidence>
<dbReference type="GO" id="GO:0016491">
    <property type="term" value="F:oxidoreductase activity"/>
    <property type="evidence" value="ECO:0007669"/>
    <property type="project" value="InterPro"/>
</dbReference>